<dbReference type="Proteomes" id="UP001218218">
    <property type="component" value="Unassembled WGS sequence"/>
</dbReference>
<reference evidence="1" key="1">
    <citation type="submission" date="2023-03" db="EMBL/GenBank/DDBJ databases">
        <title>Massive genome expansion in bonnet fungi (Mycena s.s.) driven by repeated elements and novel gene families across ecological guilds.</title>
        <authorList>
            <consortium name="Lawrence Berkeley National Laboratory"/>
            <person name="Harder C.B."/>
            <person name="Miyauchi S."/>
            <person name="Viragh M."/>
            <person name="Kuo A."/>
            <person name="Thoen E."/>
            <person name="Andreopoulos B."/>
            <person name="Lu D."/>
            <person name="Skrede I."/>
            <person name="Drula E."/>
            <person name="Henrissat B."/>
            <person name="Morin E."/>
            <person name="Kohler A."/>
            <person name="Barry K."/>
            <person name="LaButti K."/>
            <person name="Morin E."/>
            <person name="Salamov A."/>
            <person name="Lipzen A."/>
            <person name="Mereny Z."/>
            <person name="Hegedus B."/>
            <person name="Baldrian P."/>
            <person name="Stursova M."/>
            <person name="Weitz H."/>
            <person name="Taylor A."/>
            <person name="Grigoriev I.V."/>
            <person name="Nagy L.G."/>
            <person name="Martin F."/>
            <person name="Kauserud H."/>
        </authorList>
    </citation>
    <scope>NUCLEOTIDE SEQUENCE</scope>
    <source>
        <strain evidence="1">CBHHK002</strain>
    </source>
</reference>
<comment type="caution">
    <text evidence="1">The sequence shown here is derived from an EMBL/GenBank/DDBJ whole genome shotgun (WGS) entry which is preliminary data.</text>
</comment>
<organism evidence="1 2">
    <name type="scientific">Mycena albidolilacea</name>
    <dbReference type="NCBI Taxonomy" id="1033008"/>
    <lineage>
        <taxon>Eukaryota</taxon>
        <taxon>Fungi</taxon>
        <taxon>Dikarya</taxon>
        <taxon>Basidiomycota</taxon>
        <taxon>Agaricomycotina</taxon>
        <taxon>Agaricomycetes</taxon>
        <taxon>Agaricomycetidae</taxon>
        <taxon>Agaricales</taxon>
        <taxon>Marasmiineae</taxon>
        <taxon>Mycenaceae</taxon>
        <taxon>Mycena</taxon>
    </lineage>
</organism>
<keyword evidence="2" id="KW-1185">Reference proteome</keyword>
<evidence type="ECO:0000313" key="1">
    <source>
        <dbReference type="EMBL" id="KAJ7348667.1"/>
    </source>
</evidence>
<accession>A0AAD7A4A7</accession>
<dbReference type="AlphaFoldDB" id="A0AAD7A4A7"/>
<name>A0AAD7A4A7_9AGAR</name>
<evidence type="ECO:0000313" key="2">
    <source>
        <dbReference type="Proteomes" id="UP001218218"/>
    </source>
</evidence>
<proteinExistence type="predicted"/>
<sequence>MSPLLRSRAPSSPPQTEHKLKLALSDLKQAQSLLQPALRLGKAGLTGIGIPGVESAFNVVVELAEMVSTMQANKEDLSKLEKHLGGLVGMDCSAMGRKFI</sequence>
<dbReference type="EMBL" id="JARIHO010000017">
    <property type="protein sequence ID" value="KAJ7348667.1"/>
    <property type="molecule type" value="Genomic_DNA"/>
</dbReference>
<protein>
    <submittedName>
        <fullName evidence="1">Uncharacterized protein</fullName>
    </submittedName>
</protein>
<gene>
    <name evidence="1" type="ORF">DFH08DRAFT_808394</name>
</gene>